<dbReference type="Gene3D" id="3.30.70.270">
    <property type="match status" value="1"/>
</dbReference>
<dbReference type="InterPro" id="IPR043128">
    <property type="entry name" value="Rev_trsase/Diguanyl_cyclase"/>
</dbReference>
<dbReference type="AlphaFoldDB" id="A0A3Q1EJS4"/>
<dbReference type="STRING" id="80966.ENSAPOP00000004721"/>
<evidence type="ECO:0000313" key="1">
    <source>
        <dbReference type="Ensembl" id="ENSAPOP00000004721.1"/>
    </source>
</evidence>
<dbReference type="Ensembl" id="ENSAPOT00000009561.1">
    <property type="protein sequence ID" value="ENSAPOP00000004721.1"/>
    <property type="gene ID" value="ENSAPOG00000006358.1"/>
</dbReference>
<keyword evidence="2" id="KW-1185">Reference proteome</keyword>
<dbReference type="PANTHER" id="PTHR37984">
    <property type="entry name" value="PROTEIN CBG26694"/>
    <property type="match status" value="1"/>
</dbReference>
<accession>A0A3Q1EJS4</accession>
<evidence type="ECO:0008006" key="3">
    <source>
        <dbReference type="Google" id="ProtNLM"/>
    </source>
</evidence>
<evidence type="ECO:0000313" key="2">
    <source>
        <dbReference type="Proteomes" id="UP000257200"/>
    </source>
</evidence>
<organism evidence="1 2">
    <name type="scientific">Acanthochromis polyacanthus</name>
    <name type="common">spiny chromis</name>
    <dbReference type="NCBI Taxonomy" id="80966"/>
    <lineage>
        <taxon>Eukaryota</taxon>
        <taxon>Metazoa</taxon>
        <taxon>Chordata</taxon>
        <taxon>Craniata</taxon>
        <taxon>Vertebrata</taxon>
        <taxon>Euteleostomi</taxon>
        <taxon>Actinopterygii</taxon>
        <taxon>Neopterygii</taxon>
        <taxon>Teleostei</taxon>
        <taxon>Neoteleostei</taxon>
        <taxon>Acanthomorphata</taxon>
        <taxon>Ovalentaria</taxon>
        <taxon>Pomacentridae</taxon>
        <taxon>Acanthochromis</taxon>
    </lineage>
</organism>
<protein>
    <recommendedName>
        <fullName evidence="3">Reverse transcriptase/retrotransposon-derived protein RNase H-like domain-containing protein</fullName>
    </recommendedName>
</protein>
<name>A0A3Q1EJS4_9TELE</name>
<dbReference type="InterPro" id="IPR043502">
    <property type="entry name" value="DNA/RNA_pol_sf"/>
</dbReference>
<dbReference type="GeneTree" id="ENSGT01140000282569"/>
<sequence>NRSSTFPVRFLGHLIDETGTRPHPDKVTGIENFPQLQNVTELEMFLGRVNYLTRYVPELSSVGRPLYDLLKTKMEWLWGPAQLEPFQKLKAVLDATKPTVISADANSYGLGGVFFQEHGDHWKTIAYSQIEKKCLASVWTWECFQEYLLLWFSSEAQVQGMRNDTRSKLSFCALKYPPCHIKPVSENTFTHGMLNN</sequence>
<reference evidence="1" key="2">
    <citation type="submission" date="2025-09" db="UniProtKB">
        <authorList>
            <consortium name="Ensembl"/>
        </authorList>
    </citation>
    <scope>IDENTIFICATION</scope>
</reference>
<dbReference type="InParanoid" id="A0A3Q1EJS4"/>
<dbReference type="InterPro" id="IPR050951">
    <property type="entry name" value="Retrovirus_Pol_polyprotein"/>
</dbReference>
<dbReference type="PANTHER" id="PTHR37984:SF9">
    <property type="entry name" value="INTEGRASE CATALYTIC DOMAIN-CONTAINING PROTEIN"/>
    <property type="match status" value="1"/>
</dbReference>
<dbReference type="Proteomes" id="UP000257200">
    <property type="component" value="Unplaced"/>
</dbReference>
<proteinExistence type="predicted"/>
<dbReference type="SUPFAM" id="SSF56672">
    <property type="entry name" value="DNA/RNA polymerases"/>
    <property type="match status" value="1"/>
</dbReference>
<reference evidence="1" key="1">
    <citation type="submission" date="2025-08" db="UniProtKB">
        <authorList>
            <consortium name="Ensembl"/>
        </authorList>
    </citation>
    <scope>IDENTIFICATION</scope>
</reference>